<evidence type="ECO:0000313" key="1">
    <source>
        <dbReference type="EMBL" id="KAK8076858.1"/>
    </source>
</evidence>
<protein>
    <submittedName>
        <fullName evidence="1">Uncharacterized protein</fullName>
    </submittedName>
</protein>
<gene>
    <name evidence="1" type="ORF">PG996_003028</name>
</gene>
<sequence length="77" mass="8193">MTLVALGNIRSNQPFALLMQDISRSQGNIASKKEEGTVVDPRAEASGGYLPGFIPAEAAIGNKSSSTKKMQLKVHHV</sequence>
<proteinExistence type="predicted"/>
<dbReference type="Proteomes" id="UP001446871">
    <property type="component" value="Unassembled WGS sequence"/>
</dbReference>
<accession>A0ABR1W068</accession>
<dbReference type="EMBL" id="JAQQWM010000002">
    <property type="protein sequence ID" value="KAK8076858.1"/>
    <property type="molecule type" value="Genomic_DNA"/>
</dbReference>
<reference evidence="1 2" key="1">
    <citation type="submission" date="2023-01" db="EMBL/GenBank/DDBJ databases">
        <title>Analysis of 21 Apiospora genomes using comparative genomics revels a genus with tremendous synthesis potential of carbohydrate active enzymes and secondary metabolites.</title>
        <authorList>
            <person name="Sorensen T."/>
        </authorList>
    </citation>
    <scope>NUCLEOTIDE SEQUENCE [LARGE SCALE GENOMIC DNA]</scope>
    <source>
        <strain evidence="1 2">CBS 83171</strain>
    </source>
</reference>
<evidence type="ECO:0000313" key="2">
    <source>
        <dbReference type="Proteomes" id="UP001446871"/>
    </source>
</evidence>
<comment type="caution">
    <text evidence="1">The sequence shown here is derived from an EMBL/GenBank/DDBJ whole genome shotgun (WGS) entry which is preliminary data.</text>
</comment>
<name>A0ABR1W068_9PEZI</name>
<keyword evidence="2" id="KW-1185">Reference proteome</keyword>
<organism evidence="1 2">
    <name type="scientific">Apiospora saccharicola</name>
    <dbReference type="NCBI Taxonomy" id="335842"/>
    <lineage>
        <taxon>Eukaryota</taxon>
        <taxon>Fungi</taxon>
        <taxon>Dikarya</taxon>
        <taxon>Ascomycota</taxon>
        <taxon>Pezizomycotina</taxon>
        <taxon>Sordariomycetes</taxon>
        <taxon>Xylariomycetidae</taxon>
        <taxon>Amphisphaeriales</taxon>
        <taxon>Apiosporaceae</taxon>
        <taxon>Apiospora</taxon>
    </lineage>
</organism>